<keyword evidence="1" id="KW-0812">Transmembrane</keyword>
<feature type="transmembrane region" description="Helical" evidence="1">
    <location>
        <begin position="7"/>
        <end position="28"/>
    </location>
</feature>
<gene>
    <name evidence="2" type="ORF">Q428_01485</name>
</gene>
<comment type="caution">
    <text evidence="2">The sequence shown here is derived from an EMBL/GenBank/DDBJ whole genome shotgun (WGS) entry which is preliminary data.</text>
</comment>
<keyword evidence="1" id="KW-0472">Membrane</keyword>
<reference evidence="2 3" key="1">
    <citation type="journal article" date="2014" name="Genome Announc.">
        <title>Draft Genome Sequence of Fervidicella metallireducens Strain AeBT, an Iron-Reducing Thermoanaerobe from the Great Artesian Basin.</title>
        <authorList>
            <person name="Patel B.K."/>
        </authorList>
    </citation>
    <scope>NUCLEOTIDE SEQUENCE [LARGE SCALE GENOMIC DNA]</scope>
    <source>
        <strain evidence="2 3">AeB</strain>
    </source>
</reference>
<dbReference type="Proteomes" id="UP000019681">
    <property type="component" value="Unassembled WGS sequence"/>
</dbReference>
<evidence type="ECO:0008006" key="4">
    <source>
        <dbReference type="Google" id="ProtNLM"/>
    </source>
</evidence>
<evidence type="ECO:0000313" key="3">
    <source>
        <dbReference type="Proteomes" id="UP000019681"/>
    </source>
</evidence>
<organism evidence="2 3">
    <name type="scientific">Fervidicella metallireducens AeB</name>
    <dbReference type="NCBI Taxonomy" id="1403537"/>
    <lineage>
        <taxon>Bacteria</taxon>
        <taxon>Bacillati</taxon>
        <taxon>Bacillota</taxon>
        <taxon>Clostridia</taxon>
        <taxon>Eubacteriales</taxon>
        <taxon>Clostridiaceae</taxon>
        <taxon>Fervidicella</taxon>
    </lineage>
</organism>
<protein>
    <recommendedName>
        <fullName evidence="4">Alkaline shock response membrane anchor protein AmaP</fullName>
    </recommendedName>
</protein>
<dbReference type="STRING" id="1403537.Q428_01485"/>
<feature type="transmembrane region" description="Helical" evidence="1">
    <location>
        <begin position="48"/>
        <end position="69"/>
    </location>
</feature>
<dbReference type="RefSeq" id="WP_035377491.1">
    <property type="nucleotide sequence ID" value="NZ_AZQP01000002.1"/>
</dbReference>
<accession>A0A017RY86</accession>
<dbReference type="OrthoDB" id="1956701at2"/>
<evidence type="ECO:0000256" key="1">
    <source>
        <dbReference type="SAM" id="Phobius"/>
    </source>
</evidence>
<dbReference type="NCBIfam" id="NF033218">
    <property type="entry name" value="anchor_AmaP"/>
    <property type="match status" value="1"/>
</dbReference>
<dbReference type="AlphaFoldDB" id="A0A017RY86"/>
<name>A0A017RY86_9CLOT</name>
<sequence length="177" mass="19674">MKTLDKFLMFVYLLVLTAFFGSIILIPFGYIPRDYVERIVNNLFETSYFALIAAAFILLNIKLLISLVAGERRGAGVIKYTEGGMINITNETIKSMAIKTASQSRGIRDINVMVKPGKDNIDIMIKGNIMPDINVTETVKEIQQNVKTYIETIAEIPVGEVKVIITDVAAGNKLRLS</sequence>
<proteinExistence type="predicted"/>
<evidence type="ECO:0000313" key="2">
    <source>
        <dbReference type="EMBL" id="EYE89743.1"/>
    </source>
</evidence>
<dbReference type="EMBL" id="AZQP01000002">
    <property type="protein sequence ID" value="EYE89743.1"/>
    <property type="molecule type" value="Genomic_DNA"/>
</dbReference>
<keyword evidence="3" id="KW-1185">Reference proteome</keyword>
<keyword evidence="1" id="KW-1133">Transmembrane helix</keyword>